<sequence length="365" mass="43440">MYIRYPANKIKQIDISELIDQIYYLDPDVKKVGTERGYLTIQYEGINERIFLKQLETLLNNRERTIKKIRLVDNLIHPIVENERSQAVNKESIFKLHECIKKMLDEISEKFNGTPTRYPALMDSDLMQRSKYAFHFPQNVYRIAQIRHQKEHLDQYRFNMEKGLKVEELYEVNSYFLRPCLCYFAYDERKDQRLDSDLEVIHSYGSCFRHEHDRKISAHRSRDFTMYEIIYLGSKEKVESLRKELIQEVWELFNRIGLRGYIETANDPFFIKNDRNRIAFQRAAEMKYELIFSPNEELSFSIGSFNLVGEVLTESFGIKGELGENVHSGCTAFGIDRWVEAILYTFGDKMENWPTYLRERMADGK</sequence>
<evidence type="ECO:0000256" key="3">
    <source>
        <dbReference type="ARBA" id="ARBA00022840"/>
    </source>
</evidence>
<keyword evidence="2" id="KW-0547">Nucleotide-binding</keyword>
<reference evidence="7" key="1">
    <citation type="submission" date="2021-09" db="EMBL/GenBank/DDBJ databases">
        <title>Genome analysis of Fictibacillus sp. KIGAM418 isolated from marine sediment.</title>
        <authorList>
            <person name="Seo M.-J."/>
            <person name="Cho E.-S."/>
            <person name="Hwang C.Y."/>
        </authorList>
    </citation>
    <scope>NUCLEOTIDE SEQUENCE</scope>
    <source>
        <strain evidence="7">KIGAM418</strain>
    </source>
</reference>
<organism evidence="7 8">
    <name type="scientific">Fictibacillus marinisediminis</name>
    <dbReference type="NCBI Taxonomy" id="2878389"/>
    <lineage>
        <taxon>Bacteria</taxon>
        <taxon>Bacillati</taxon>
        <taxon>Bacillota</taxon>
        <taxon>Bacilli</taxon>
        <taxon>Bacillales</taxon>
        <taxon>Fictibacillaceae</taxon>
        <taxon>Fictibacillus</taxon>
    </lineage>
</organism>
<dbReference type="AlphaFoldDB" id="A0A9X2BHP1"/>
<keyword evidence="8" id="KW-1185">Reference proteome</keyword>
<keyword evidence="5" id="KW-0030">Aminoacyl-tRNA synthetase</keyword>
<evidence type="ECO:0000256" key="1">
    <source>
        <dbReference type="ARBA" id="ARBA00022598"/>
    </source>
</evidence>
<accession>A0A9X2BHP1</accession>
<dbReference type="GO" id="GO:0140096">
    <property type="term" value="F:catalytic activity, acting on a protein"/>
    <property type="evidence" value="ECO:0007669"/>
    <property type="project" value="UniProtKB-ARBA"/>
</dbReference>
<dbReference type="GO" id="GO:0006418">
    <property type="term" value="P:tRNA aminoacylation for protein translation"/>
    <property type="evidence" value="ECO:0007669"/>
    <property type="project" value="InterPro"/>
</dbReference>
<evidence type="ECO:0000256" key="5">
    <source>
        <dbReference type="ARBA" id="ARBA00023146"/>
    </source>
</evidence>
<dbReference type="Gene3D" id="3.30.930.10">
    <property type="entry name" value="Bira Bifunctional Protein, Domain 2"/>
    <property type="match status" value="1"/>
</dbReference>
<dbReference type="InterPro" id="IPR045864">
    <property type="entry name" value="aa-tRNA-synth_II/BPL/LPL"/>
</dbReference>
<keyword evidence="3" id="KW-0067">ATP-binding</keyword>
<dbReference type="EMBL" id="JAIWJX010000004">
    <property type="protein sequence ID" value="MCK6259482.1"/>
    <property type="molecule type" value="Genomic_DNA"/>
</dbReference>
<dbReference type="Pfam" id="PF00587">
    <property type="entry name" value="tRNA-synt_2b"/>
    <property type="match status" value="1"/>
</dbReference>
<comment type="caution">
    <text evidence="7">The sequence shown here is derived from an EMBL/GenBank/DDBJ whole genome shotgun (WGS) entry which is preliminary data.</text>
</comment>
<evidence type="ECO:0000256" key="2">
    <source>
        <dbReference type="ARBA" id="ARBA00022741"/>
    </source>
</evidence>
<dbReference type="GO" id="GO:0005524">
    <property type="term" value="F:ATP binding"/>
    <property type="evidence" value="ECO:0007669"/>
    <property type="project" value="UniProtKB-KW"/>
</dbReference>
<dbReference type="InterPro" id="IPR002314">
    <property type="entry name" value="aa-tRNA-synt_IIb"/>
</dbReference>
<dbReference type="InterPro" id="IPR006195">
    <property type="entry name" value="aa-tRNA-synth_II"/>
</dbReference>
<dbReference type="PROSITE" id="PS50862">
    <property type="entry name" value="AA_TRNA_LIGASE_II"/>
    <property type="match status" value="1"/>
</dbReference>
<dbReference type="GO" id="GO:0004812">
    <property type="term" value="F:aminoacyl-tRNA ligase activity"/>
    <property type="evidence" value="ECO:0007669"/>
    <property type="project" value="UniProtKB-KW"/>
</dbReference>
<protein>
    <recommendedName>
        <fullName evidence="6">Aminoacyl-transfer RNA synthetases class-II family profile domain-containing protein</fullName>
    </recommendedName>
</protein>
<gene>
    <name evidence="7" type="ORF">LCY76_23200</name>
</gene>
<evidence type="ECO:0000313" key="8">
    <source>
        <dbReference type="Proteomes" id="UP001139011"/>
    </source>
</evidence>
<keyword evidence="1" id="KW-0436">Ligase</keyword>
<dbReference type="Proteomes" id="UP001139011">
    <property type="component" value="Unassembled WGS sequence"/>
</dbReference>
<keyword evidence="4" id="KW-0648">Protein biosynthesis</keyword>
<proteinExistence type="predicted"/>
<dbReference type="SUPFAM" id="SSF55681">
    <property type="entry name" value="Class II aaRS and biotin synthetases"/>
    <property type="match status" value="1"/>
</dbReference>
<evidence type="ECO:0000313" key="7">
    <source>
        <dbReference type="EMBL" id="MCK6259482.1"/>
    </source>
</evidence>
<evidence type="ECO:0000259" key="6">
    <source>
        <dbReference type="PROSITE" id="PS50862"/>
    </source>
</evidence>
<feature type="domain" description="Aminoacyl-transfer RNA synthetases class-II family profile" evidence="6">
    <location>
        <begin position="201"/>
        <end position="354"/>
    </location>
</feature>
<dbReference type="RefSeq" id="WP_248254850.1">
    <property type="nucleotide sequence ID" value="NZ_JAIWJX010000004.1"/>
</dbReference>
<name>A0A9X2BHP1_9BACL</name>
<evidence type="ECO:0000256" key="4">
    <source>
        <dbReference type="ARBA" id="ARBA00022917"/>
    </source>
</evidence>
<dbReference type="GO" id="GO:0016740">
    <property type="term" value="F:transferase activity"/>
    <property type="evidence" value="ECO:0007669"/>
    <property type="project" value="UniProtKB-ARBA"/>
</dbReference>